<evidence type="ECO:0000259" key="12">
    <source>
        <dbReference type="PROSITE" id="PS50109"/>
    </source>
</evidence>
<dbReference type="InterPro" id="IPR003594">
    <property type="entry name" value="HATPase_dom"/>
</dbReference>
<dbReference type="InterPro" id="IPR036097">
    <property type="entry name" value="HisK_dim/P_sf"/>
</dbReference>
<sequence length="509" mass="58192">MLPFHPSIRQKITLGYYAIVAIIIGISVFTFLELRYVERKIAFGEIISEFLNTTLEIRRFEKNYFLYGKVSDYQETLRYVESAGELLGSNSRAFTTIATPQQISLVRENLPKYRKLLEEYSGLEEEGSRKVLIEGKIRKTGKDITTTAEEISKTERRHLQVILNDSQSVLILSILTLSFLAIVIGQVLSRMVVRPLKQLEQSMEQISSGTFEIIHIHSKDREVISLTKAFNKMLRELDLRQRHLVQTEKLASLGTLLSGVAHELNNPLSNISTSCQILAEEIEENDMEYKKELLRQIEEQTDRARNIVRSLLEFSRDKDFRKEALPLRKTIEETIRFVKGQIPTGVEIRVDISPDIVFYADKQRIQQAFLNLIRNAVEAIPGEGSVFISAQKHRAVDKAEEGEPEIYNYLNYHGKCTLEEDTVDIGIRDTGVGIPRDLLQKIFDPFFTTKDVGKGSGLGLSIVHEIIEEHDGCIAVDSMQGQGTVFLIRLPLPKEMRTMEQREKEETEE</sequence>
<dbReference type="InterPro" id="IPR005467">
    <property type="entry name" value="His_kinase_dom"/>
</dbReference>
<evidence type="ECO:0000256" key="11">
    <source>
        <dbReference type="SAM" id="Phobius"/>
    </source>
</evidence>
<dbReference type="InterPro" id="IPR003661">
    <property type="entry name" value="HisK_dim/P_dom"/>
</dbReference>
<dbReference type="Pfam" id="PF00672">
    <property type="entry name" value="HAMP"/>
    <property type="match status" value="1"/>
</dbReference>
<dbReference type="PRINTS" id="PR00344">
    <property type="entry name" value="BCTRLSENSOR"/>
</dbReference>
<feature type="transmembrane region" description="Helical" evidence="11">
    <location>
        <begin position="12"/>
        <end position="32"/>
    </location>
</feature>
<evidence type="ECO:0000256" key="9">
    <source>
        <dbReference type="ARBA" id="ARBA00023012"/>
    </source>
</evidence>
<comment type="caution">
    <text evidence="14">The sequence shown here is derived from an EMBL/GenBank/DDBJ whole genome shotgun (WGS) entry which is preliminary data.</text>
</comment>
<keyword evidence="11" id="KW-0472">Membrane</keyword>
<keyword evidence="6" id="KW-0547">Nucleotide-binding</keyword>
<dbReference type="Gene3D" id="1.10.287.130">
    <property type="match status" value="1"/>
</dbReference>
<dbReference type="AlphaFoldDB" id="A0A953JD83"/>
<keyword evidence="8" id="KW-0067">ATP-binding</keyword>
<dbReference type="CDD" id="cd00082">
    <property type="entry name" value="HisKA"/>
    <property type="match status" value="1"/>
</dbReference>
<dbReference type="PROSITE" id="PS50885">
    <property type="entry name" value="HAMP"/>
    <property type="match status" value="1"/>
</dbReference>
<comment type="catalytic activity">
    <reaction evidence="1">
        <text>ATP + protein L-histidine = ADP + protein N-phospho-L-histidine.</text>
        <dbReference type="EC" id="2.7.13.3"/>
    </reaction>
</comment>
<evidence type="ECO:0000256" key="2">
    <source>
        <dbReference type="ARBA" id="ARBA00004370"/>
    </source>
</evidence>
<evidence type="ECO:0000256" key="10">
    <source>
        <dbReference type="SAM" id="Coils"/>
    </source>
</evidence>
<dbReference type="CDD" id="cd06225">
    <property type="entry name" value="HAMP"/>
    <property type="match status" value="1"/>
</dbReference>
<dbReference type="PANTHER" id="PTHR43065:SF46">
    <property type="entry name" value="C4-DICARBOXYLATE TRANSPORT SENSOR PROTEIN DCTB"/>
    <property type="match status" value="1"/>
</dbReference>
<gene>
    <name evidence="14" type="ORF">K8I29_10210</name>
</gene>
<keyword evidence="7 14" id="KW-0418">Kinase</keyword>
<evidence type="ECO:0000256" key="5">
    <source>
        <dbReference type="ARBA" id="ARBA00022679"/>
    </source>
</evidence>
<name>A0A953JD83_9BACT</name>
<accession>A0A953JD83</accession>
<evidence type="ECO:0000256" key="6">
    <source>
        <dbReference type="ARBA" id="ARBA00022741"/>
    </source>
</evidence>
<evidence type="ECO:0000256" key="8">
    <source>
        <dbReference type="ARBA" id="ARBA00022840"/>
    </source>
</evidence>
<dbReference type="InterPro" id="IPR036890">
    <property type="entry name" value="HATPase_C_sf"/>
</dbReference>
<dbReference type="Pfam" id="PF00512">
    <property type="entry name" value="HisKA"/>
    <property type="match status" value="1"/>
</dbReference>
<evidence type="ECO:0000313" key="15">
    <source>
        <dbReference type="Proteomes" id="UP000705867"/>
    </source>
</evidence>
<dbReference type="GO" id="GO:0005524">
    <property type="term" value="F:ATP binding"/>
    <property type="evidence" value="ECO:0007669"/>
    <property type="project" value="UniProtKB-KW"/>
</dbReference>
<feature type="domain" description="Histidine kinase" evidence="12">
    <location>
        <begin position="259"/>
        <end position="494"/>
    </location>
</feature>
<dbReference type="SMART" id="SM00387">
    <property type="entry name" value="HATPase_c"/>
    <property type="match status" value="1"/>
</dbReference>
<evidence type="ECO:0000259" key="13">
    <source>
        <dbReference type="PROSITE" id="PS50885"/>
    </source>
</evidence>
<dbReference type="SMART" id="SM00304">
    <property type="entry name" value="HAMP"/>
    <property type="match status" value="1"/>
</dbReference>
<dbReference type="GO" id="GO:0016020">
    <property type="term" value="C:membrane"/>
    <property type="evidence" value="ECO:0007669"/>
    <property type="project" value="UniProtKB-SubCell"/>
</dbReference>
<dbReference type="PANTHER" id="PTHR43065">
    <property type="entry name" value="SENSOR HISTIDINE KINASE"/>
    <property type="match status" value="1"/>
</dbReference>
<evidence type="ECO:0000313" key="14">
    <source>
        <dbReference type="EMBL" id="MBZ0156564.1"/>
    </source>
</evidence>
<evidence type="ECO:0000256" key="7">
    <source>
        <dbReference type="ARBA" id="ARBA00022777"/>
    </source>
</evidence>
<feature type="coiled-coil region" evidence="10">
    <location>
        <begin position="279"/>
        <end position="310"/>
    </location>
</feature>
<keyword evidence="4" id="KW-0597">Phosphoprotein</keyword>
<evidence type="ECO:0000256" key="4">
    <source>
        <dbReference type="ARBA" id="ARBA00022553"/>
    </source>
</evidence>
<protein>
    <recommendedName>
        <fullName evidence="3">histidine kinase</fullName>
        <ecNumber evidence="3">2.7.13.3</ecNumber>
    </recommendedName>
</protein>
<keyword evidence="11" id="KW-1133">Transmembrane helix</keyword>
<dbReference type="InterPro" id="IPR003660">
    <property type="entry name" value="HAMP_dom"/>
</dbReference>
<dbReference type="SUPFAM" id="SSF158472">
    <property type="entry name" value="HAMP domain-like"/>
    <property type="match status" value="1"/>
</dbReference>
<proteinExistence type="predicted"/>
<dbReference type="SUPFAM" id="SSF55874">
    <property type="entry name" value="ATPase domain of HSP90 chaperone/DNA topoisomerase II/histidine kinase"/>
    <property type="match status" value="1"/>
</dbReference>
<keyword evidence="11" id="KW-0812">Transmembrane</keyword>
<dbReference type="Pfam" id="PF02518">
    <property type="entry name" value="HATPase_c"/>
    <property type="match status" value="1"/>
</dbReference>
<evidence type="ECO:0000256" key="1">
    <source>
        <dbReference type="ARBA" id="ARBA00000085"/>
    </source>
</evidence>
<keyword evidence="10" id="KW-0175">Coiled coil</keyword>
<dbReference type="PROSITE" id="PS50109">
    <property type="entry name" value="HIS_KIN"/>
    <property type="match status" value="1"/>
</dbReference>
<dbReference type="GO" id="GO:0000155">
    <property type="term" value="F:phosphorelay sensor kinase activity"/>
    <property type="evidence" value="ECO:0007669"/>
    <property type="project" value="InterPro"/>
</dbReference>
<dbReference type="Gene3D" id="6.10.340.10">
    <property type="match status" value="1"/>
</dbReference>
<evidence type="ECO:0000256" key="3">
    <source>
        <dbReference type="ARBA" id="ARBA00012438"/>
    </source>
</evidence>
<feature type="transmembrane region" description="Helical" evidence="11">
    <location>
        <begin position="169"/>
        <end position="188"/>
    </location>
</feature>
<organism evidence="14 15">
    <name type="scientific">Candidatus Nitrobium versatile</name>
    <dbReference type="NCBI Taxonomy" id="2884831"/>
    <lineage>
        <taxon>Bacteria</taxon>
        <taxon>Pseudomonadati</taxon>
        <taxon>Nitrospirota</taxon>
        <taxon>Nitrospiria</taxon>
        <taxon>Nitrospirales</taxon>
        <taxon>Nitrospiraceae</taxon>
        <taxon>Candidatus Nitrobium</taxon>
    </lineage>
</organism>
<dbReference type="InterPro" id="IPR004358">
    <property type="entry name" value="Sig_transdc_His_kin-like_C"/>
</dbReference>
<reference evidence="14" key="2">
    <citation type="submission" date="2021-08" db="EMBL/GenBank/DDBJ databases">
        <authorList>
            <person name="Dalcin Martins P."/>
        </authorList>
    </citation>
    <scope>NUCLEOTIDE SEQUENCE</scope>
    <source>
        <strain evidence="14">MAG_39</strain>
    </source>
</reference>
<dbReference type="SUPFAM" id="SSF47384">
    <property type="entry name" value="Homodimeric domain of signal transducing histidine kinase"/>
    <property type="match status" value="1"/>
</dbReference>
<reference evidence="14" key="1">
    <citation type="journal article" date="2021" name="bioRxiv">
        <title>Unraveling nitrogen, sulfur and carbon metabolic pathways and microbial community transcriptional responses to substrate deprivation and toxicity stresses in a bioreactor mimicking anoxic brackish coastal sediment conditions.</title>
        <authorList>
            <person name="Martins P.D."/>
            <person name="Echeveste M.J."/>
            <person name="Arshad A."/>
            <person name="Kurth J."/>
            <person name="Ouboter H."/>
            <person name="Jetten M.S.M."/>
            <person name="Welte C.U."/>
        </authorList>
    </citation>
    <scope>NUCLEOTIDE SEQUENCE</scope>
    <source>
        <strain evidence="14">MAG_39</strain>
    </source>
</reference>
<comment type="subcellular location">
    <subcellularLocation>
        <location evidence="2">Membrane</location>
    </subcellularLocation>
</comment>
<dbReference type="SMART" id="SM00388">
    <property type="entry name" value="HisKA"/>
    <property type="match status" value="1"/>
</dbReference>
<dbReference type="Gene3D" id="3.30.565.10">
    <property type="entry name" value="Histidine kinase-like ATPase, C-terminal domain"/>
    <property type="match status" value="1"/>
</dbReference>
<dbReference type="EC" id="2.7.13.3" evidence="3"/>
<dbReference type="Proteomes" id="UP000705867">
    <property type="component" value="Unassembled WGS sequence"/>
</dbReference>
<keyword evidence="9" id="KW-0902">Two-component regulatory system</keyword>
<feature type="domain" description="HAMP" evidence="13">
    <location>
        <begin position="190"/>
        <end position="242"/>
    </location>
</feature>
<keyword evidence="5" id="KW-0808">Transferase</keyword>
<dbReference type="EMBL" id="JAIOIV010000078">
    <property type="protein sequence ID" value="MBZ0156564.1"/>
    <property type="molecule type" value="Genomic_DNA"/>
</dbReference>